<dbReference type="STRING" id="364197.SAMN05216296_2465"/>
<name>A0A1H2GQS5_9PSED</name>
<organism evidence="1 2">
    <name type="scientific">Pseudomonas pohangensis</name>
    <dbReference type="NCBI Taxonomy" id="364197"/>
    <lineage>
        <taxon>Bacteria</taxon>
        <taxon>Pseudomonadati</taxon>
        <taxon>Pseudomonadota</taxon>
        <taxon>Gammaproteobacteria</taxon>
        <taxon>Pseudomonadales</taxon>
        <taxon>Pseudomonadaceae</taxon>
        <taxon>Pseudomonas</taxon>
    </lineage>
</organism>
<keyword evidence="2" id="KW-1185">Reference proteome</keyword>
<sequence>MLPQTLEELNAIRDECKAMVTRRAGLSAGAVVIPIPGIDIGADVSLLMEMIPAINEKFGLSPQQIEQLPLQLKKITVVAITSVGSEMVGKMVTKHVLLQILKKVGVRVTSKAFVRFIPILGQTVAATVSFGAMKMVGNAHVEDCYKVVKDTLLAVQQLPDGLTDA</sequence>
<evidence type="ECO:0008006" key="3">
    <source>
        <dbReference type="Google" id="ProtNLM"/>
    </source>
</evidence>
<accession>A0A1H2GQS5</accession>
<dbReference type="OrthoDB" id="2646363at2"/>
<dbReference type="EMBL" id="LT629785">
    <property type="protein sequence ID" value="SDU21819.1"/>
    <property type="molecule type" value="Genomic_DNA"/>
</dbReference>
<evidence type="ECO:0000313" key="2">
    <source>
        <dbReference type="Proteomes" id="UP000243232"/>
    </source>
</evidence>
<protein>
    <recommendedName>
        <fullName evidence="3">DUF697 domain-containing protein</fullName>
    </recommendedName>
</protein>
<dbReference type="Proteomes" id="UP000243232">
    <property type="component" value="Chromosome I"/>
</dbReference>
<evidence type="ECO:0000313" key="1">
    <source>
        <dbReference type="EMBL" id="SDU21819.1"/>
    </source>
</evidence>
<proteinExistence type="predicted"/>
<gene>
    <name evidence="1" type="ORF">SAMN05216296_2465</name>
</gene>
<reference evidence="2" key="1">
    <citation type="submission" date="2016-10" db="EMBL/GenBank/DDBJ databases">
        <authorList>
            <person name="Varghese N."/>
            <person name="Submissions S."/>
        </authorList>
    </citation>
    <scope>NUCLEOTIDE SEQUENCE [LARGE SCALE GENOMIC DNA]</scope>
    <source>
        <strain evidence="2">DSM 17875</strain>
    </source>
</reference>
<dbReference type="AlphaFoldDB" id="A0A1H2GQS5"/>
<dbReference type="RefSeq" id="WP_090195682.1">
    <property type="nucleotide sequence ID" value="NZ_LT629785.1"/>
</dbReference>